<organism evidence="8 9">
    <name type="scientific">Thalassolituus pacificus</name>
    <dbReference type="NCBI Taxonomy" id="2975440"/>
    <lineage>
        <taxon>Bacteria</taxon>
        <taxon>Pseudomonadati</taxon>
        <taxon>Pseudomonadota</taxon>
        <taxon>Gammaproteobacteria</taxon>
        <taxon>Oceanospirillales</taxon>
        <taxon>Oceanospirillaceae</taxon>
        <taxon>Thalassolituus</taxon>
    </lineage>
</organism>
<dbReference type="EMBL" id="JAOANI010000015">
    <property type="protein sequence ID" value="MCT7359056.1"/>
    <property type="molecule type" value="Genomic_DNA"/>
</dbReference>
<dbReference type="RefSeq" id="WP_260975943.1">
    <property type="nucleotide sequence ID" value="NZ_JAOANI010000015.1"/>
</dbReference>
<evidence type="ECO:0000256" key="5">
    <source>
        <dbReference type="PIRSR" id="PIRSR000137-2"/>
    </source>
</evidence>
<dbReference type="Proteomes" id="UP001147830">
    <property type="component" value="Unassembled WGS sequence"/>
</dbReference>
<evidence type="ECO:0000313" key="8">
    <source>
        <dbReference type="EMBL" id="MCT7359056.1"/>
    </source>
</evidence>
<evidence type="ECO:0000256" key="2">
    <source>
        <dbReference type="ARBA" id="ARBA00022630"/>
    </source>
</evidence>
<evidence type="ECO:0000256" key="4">
    <source>
        <dbReference type="ARBA" id="ARBA00023002"/>
    </source>
</evidence>
<comment type="similarity">
    <text evidence="1">Belongs to the GMC oxidoreductase family.</text>
</comment>
<feature type="binding site" evidence="5">
    <location>
        <position position="510"/>
    </location>
    <ligand>
        <name>FAD</name>
        <dbReference type="ChEBI" id="CHEBI:57692"/>
    </ligand>
</feature>
<name>A0A9X3AH37_9GAMM</name>
<keyword evidence="9" id="KW-1185">Reference proteome</keyword>
<dbReference type="GO" id="GO:0016614">
    <property type="term" value="F:oxidoreductase activity, acting on CH-OH group of donors"/>
    <property type="evidence" value="ECO:0007669"/>
    <property type="project" value="InterPro"/>
</dbReference>
<dbReference type="PIRSF" id="PIRSF000137">
    <property type="entry name" value="Alcohol_oxidase"/>
    <property type="match status" value="1"/>
</dbReference>
<dbReference type="SUPFAM" id="SSF51905">
    <property type="entry name" value="FAD/NAD(P)-binding domain"/>
    <property type="match status" value="1"/>
</dbReference>
<dbReference type="Gene3D" id="3.50.50.60">
    <property type="entry name" value="FAD/NAD(P)-binding domain"/>
    <property type="match status" value="2"/>
</dbReference>
<dbReference type="Pfam" id="PF00732">
    <property type="entry name" value="GMC_oxred_N"/>
    <property type="match status" value="1"/>
</dbReference>
<dbReference type="InterPro" id="IPR000172">
    <property type="entry name" value="GMC_OxRdtase_N"/>
</dbReference>
<evidence type="ECO:0000256" key="1">
    <source>
        <dbReference type="ARBA" id="ARBA00010790"/>
    </source>
</evidence>
<evidence type="ECO:0000313" key="9">
    <source>
        <dbReference type="Proteomes" id="UP001147830"/>
    </source>
</evidence>
<dbReference type="PANTHER" id="PTHR46056:SF12">
    <property type="entry name" value="LONG-CHAIN-ALCOHOL OXIDASE"/>
    <property type="match status" value="1"/>
</dbReference>
<evidence type="ECO:0000256" key="3">
    <source>
        <dbReference type="ARBA" id="ARBA00022827"/>
    </source>
</evidence>
<reference evidence="8" key="2">
    <citation type="submission" date="2022-08" db="EMBL/GenBank/DDBJ databases">
        <authorList>
            <person name="Dong C."/>
        </authorList>
    </citation>
    <scope>NUCLEOTIDE SEQUENCE</scope>
    <source>
        <strain evidence="8">59MF3M-4</strain>
    </source>
</reference>
<evidence type="ECO:0000259" key="6">
    <source>
        <dbReference type="Pfam" id="PF00732"/>
    </source>
</evidence>
<accession>A0A9X3AH37</accession>
<proteinExistence type="inferred from homology"/>
<evidence type="ECO:0000259" key="7">
    <source>
        <dbReference type="Pfam" id="PF05199"/>
    </source>
</evidence>
<protein>
    <submittedName>
        <fullName evidence="8">GMC family oxidoreductase</fullName>
    </submittedName>
</protein>
<feature type="domain" description="Glucose-methanol-choline oxidoreductase C-terminal" evidence="7">
    <location>
        <begin position="393"/>
        <end position="529"/>
    </location>
</feature>
<dbReference type="InterPro" id="IPR012132">
    <property type="entry name" value="GMC_OxRdtase"/>
</dbReference>
<keyword evidence="4" id="KW-0560">Oxidoreductase</keyword>
<keyword evidence="2" id="KW-0285">Flavoprotein</keyword>
<dbReference type="PANTHER" id="PTHR46056">
    <property type="entry name" value="LONG-CHAIN-ALCOHOL OXIDASE"/>
    <property type="match status" value="1"/>
</dbReference>
<feature type="binding site" evidence="5">
    <location>
        <begin position="521"/>
        <end position="522"/>
    </location>
    <ligand>
        <name>FAD</name>
        <dbReference type="ChEBI" id="CHEBI:57692"/>
    </ligand>
</feature>
<reference evidence="8" key="1">
    <citation type="journal article" date="2022" name="Front. Microbiol.">
        <title>Genome-based taxonomic rearrangement of Oceanobacter-related bacteria including the description of Thalassolituus hydrocarbonoclasticus sp. nov. and Thalassolituus pacificus sp. nov. and emended description of the genus Thalassolituus.</title>
        <authorList>
            <person name="Dong C."/>
            <person name="Wei L."/>
            <person name="Wang J."/>
            <person name="Lai Q."/>
            <person name="Huang Z."/>
            <person name="Shao Z."/>
        </authorList>
    </citation>
    <scope>NUCLEOTIDE SEQUENCE</scope>
    <source>
        <strain evidence="8">59MF3M-4</strain>
    </source>
</reference>
<feature type="binding site" evidence="5">
    <location>
        <position position="120"/>
    </location>
    <ligand>
        <name>FAD</name>
        <dbReference type="ChEBI" id="CHEBI:57692"/>
    </ligand>
</feature>
<dbReference type="GO" id="GO:0050660">
    <property type="term" value="F:flavin adenine dinucleotide binding"/>
    <property type="evidence" value="ECO:0007669"/>
    <property type="project" value="InterPro"/>
</dbReference>
<dbReference type="InterPro" id="IPR007867">
    <property type="entry name" value="GMC_OxRtase_C"/>
</dbReference>
<sequence length="544" mass="59324">MQNNNQRQPDIPVVAGISDPILDGIANGWNVRESTEVADGSVVEADVIIIGTGAGGGTTAEILAKAGLKVLMLEEGPLKSTNDFRMDEREAYRDLYQESAGRMSKDGAMSILQGRCVGGTTVINWTSSFRTPEPTLNYWSEEFGVEGFSSADMAPWFETMEQRLNVAPWQVQPNENNSVLARGATKLGVDWHVIPRNVSGCWNLGYCGTGCPTNAKQSMLVTTIPAALDNHSELVYSARAERLIMEGRKVLGVEVTALARDYQPSGKSFVAKAPHVIMACGAINGPALLLRSKAPDPHKRIGKRTFFHPTTFCFAEFEQVIDPYYGAPQSIYSDHFQWLEVSGKVGYKLEVPPLQPGLTSVLLLGHGAQHFDDISKLPNLHAMIALLRDGFHPDSEGGSIELADDGTPIIDYEINDYLWDGVIRSWLTMAEIQFAAGAKAVRASHVDSPWFHSWEEAKAGISQLEFRSNAFTAGSAHCMGGLTMGEDQSRCLVDSHGKYHYLDNLYVFDGSAFPTSIGANPQLSIYGMACKQANKLLETIKASA</sequence>
<comment type="cofactor">
    <cofactor evidence="5">
        <name>FAD</name>
        <dbReference type="ChEBI" id="CHEBI:57692"/>
    </cofactor>
</comment>
<feature type="domain" description="Glucose-methanol-choline oxidoreductase N-terminal" evidence="6">
    <location>
        <begin position="93"/>
        <end position="309"/>
    </location>
</feature>
<dbReference type="InterPro" id="IPR036188">
    <property type="entry name" value="FAD/NAD-bd_sf"/>
</dbReference>
<gene>
    <name evidence="8" type="ORF">NYR02_08495</name>
</gene>
<comment type="caution">
    <text evidence="8">The sequence shown here is derived from an EMBL/GenBank/DDBJ whole genome shotgun (WGS) entry which is preliminary data.</text>
</comment>
<dbReference type="AlphaFoldDB" id="A0A9X3AH37"/>
<dbReference type="Pfam" id="PF05199">
    <property type="entry name" value="GMC_oxred_C"/>
    <property type="match status" value="1"/>
</dbReference>
<keyword evidence="3 5" id="KW-0274">FAD</keyword>